<accession>A0A1I3EFB9</accession>
<dbReference type="OrthoDB" id="9761586at2"/>
<dbReference type="GO" id="GO:0017168">
    <property type="term" value="F:5-oxoprolinase (ATP-hydrolyzing) activity"/>
    <property type="evidence" value="ECO:0007669"/>
    <property type="project" value="TreeGrafter"/>
</dbReference>
<reference evidence="2 3" key="1">
    <citation type="submission" date="2016-10" db="EMBL/GenBank/DDBJ databases">
        <authorList>
            <person name="de Groot N.N."/>
        </authorList>
    </citation>
    <scope>NUCLEOTIDE SEQUENCE [LARGE SCALE GENOMIC DNA]</scope>
    <source>
        <strain evidence="2 3">CGMCC 1.11030</strain>
    </source>
</reference>
<dbReference type="Pfam" id="PF02538">
    <property type="entry name" value="Hydantoinase_B"/>
    <property type="match status" value="1"/>
</dbReference>
<dbReference type="InterPro" id="IPR003692">
    <property type="entry name" value="Hydantoinase_B"/>
</dbReference>
<dbReference type="InterPro" id="IPR045079">
    <property type="entry name" value="Oxoprolinase-like"/>
</dbReference>
<evidence type="ECO:0000259" key="1">
    <source>
        <dbReference type="Pfam" id="PF02538"/>
    </source>
</evidence>
<keyword evidence="3" id="KW-1185">Reference proteome</keyword>
<gene>
    <name evidence="2" type="ORF">SAMN05216258_103347</name>
</gene>
<dbReference type="GO" id="GO:0006749">
    <property type="term" value="P:glutathione metabolic process"/>
    <property type="evidence" value="ECO:0007669"/>
    <property type="project" value="TreeGrafter"/>
</dbReference>
<dbReference type="RefSeq" id="WP_092859125.1">
    <property type="nucleotide sequence ID" value="NZ_FOQH01000003.1"/>
</dbReference>
<evidence type="ECO:0000313" key="2">
    <source>
        <dbReference type="EMBL" id="SFH97692.1"/>
    </source>
</evidence>
<dbReference type="PANTHER" id="PTHR11365:SF23">
    <property type="entry name" value="HYPOTHETICAL 5-OXOPROLINASE (EUROFUNG)-RELATED"/>
    <property type="match status" value="1"/>
</dbReference>
<dbReference type="Proteomes" id="UP000199377">
    <property type="component" value="Unassembled WGS sequence"/>
</dbReference>
<dbReference type="STRING" id="1114924.SAMN05216258_103347"/>
<dbReference type="GO" id="GO:0005829">
    <property type="term" value="C:cytosol"/>
    <property type="evidence" value="ECO:0007669"/>
    <property type="project" value="TreeGrafter"/>
</dbReference>
<evidence type="ECO:0000313" key="3">
    <source>
        <dbReference type="Proteomes" id="UP000199377"/>
    </source>
</evidence>
<dbReference type="EMBL" id="FOQH01000003">
    <property type="protein sequence ID" value="SFH97692.1"/>
    <property type="molecule type" value="Genomic_DNA"/>
</dbReference>
<sequence>MSDLSPIELQIMWSRLIAVVEEQAQTLLRTAFSPIVRECGDLSAGVFDVEGRMLAQAVTGTPGHVNSMAESVRHFLDRFPPETMEAGDIYITNDPWMGTGHLNDFVLTTPCFLDGRLVALFSCTSHLMDIGGIGFGPDATDVFMEGLSIPFLKLASKGELNETLLAMIRANTRLPVDTEGDVYSLAACNDVGCLRLQAMMREFGLESLDALATHILDRSREAVLEEVRALPKGTWASSMTVDGYDAPVTLACTVTVHDEGIHVDFDGTGPQSPRGINVPMSYTTAYTVFGLGCVVASRVPNNAGSLGPLTVSAPEGCILNAVKPAPVASRHVIGQMLPDVVFGALRQAVPTRVPAEGTSCLWNLNVRGVAAESDGNYGFSMAVTSNGGTGARPSRDGLSATAYPSGVKGTPVEIAEAITPLVFRRKELRADSGGAGRTRGGLGQVIEVESRIGKPFELLAAFDRIDHPARGVDGGGDGEAGSVALASGRTLKGKGFQTVPPGDRLIVNTPGGGGIGPAAERPAEAVARDLAEGYVTAKR</sequence>
<feature type="domain" description="Hydantoinase B/oxoprolinase" evidence="1">
    <location>
        <begin position="6"/>
        <end position="517"/>
    </location>
</feature>
<dbReference type="PANTHER" id="PTHR11365">
    <property type="entry name" value="5-OXOPROLINASE RELATED"/>
    <property type="match status" value="1"/>
</dbReference>
<dbReference type="AlphaFoldDB" id="A0A1I3EFB9"/>
<name>A0A1I3EFB9_9RHOB</name>
<proteinExistence type="predicted"/>
<protein>
    <submittedName>
        <fullName evidence="2">N-methylhydantoinase B</fullName>
    </submittedName>
</protein>
<organism evidence="2 3">
    <name type="scientific">Albimonas pacifica</name>
    <dbReference type="NCBI Taxonomy" id="1114924"/>
    <lineage>
        <taxon>Bacteria</taxon>
        <taxon>Pseudomonadati</taxon>
        <taxon>Pseudomonadota</taxon>
        <taxon>Alphaproteobacteria</taxon>
        <taxon>Rhodobacterales</taxon>
        <taxon>Paracoccaceae</taxon>
        <taxon>Albimonas</taxon>
    </lineage>
</organism>